<dbReference type="PIRSF" id="PIRSF019307">
    <property type="entry name" value="UCP019307"/>
    <property type="match status" value="1"/>
</dbReference>
<reference evidence="3 4" key="1">
    <citation type="submission" date="2016-05" db="EMBL/GenBank/DDBJ databases">
        <title>Genome sequence of Pseudomonas stutzeri 273 and identification of the exopolysaccharide biosynthesis locus.</title>
        <authorList>
            <person name="Wu S."/>
            <person name="Sun C."/>
        </authorList>
    </citation>
    <scope>NUCLEOTIDE SEQUENCE [LARGE SCALE GENOMIC DNA]</scope>
    <source>
        <strain evidence="3 4">273</strain>
    </source>
</reference>
<dbReference type="AlphaFoldDB" id="A0A172WPZ3"/>
<proteinExistence type="predicted"/>
<dbReference type="PANTHER" id="PTHR36448:SF2">
    <property type="entry name" value="CUPIN TYPE-1 DOMAIN-CONTAINING PROTEIN"/>
    <property type="match status" value="1"/>
</dbReference>
<dbReference type="RefSeq" id="WP_064481329.1">
    <property type="nucleotide sequence ID" value="NZ_CP015641.1"/>
</dbReference>
<dbReference type="InterPro" id="IPR014710">
    <property type="entry name" value="RmlC-like_jellyroll"/>
</dbReference>
<sequence>MPSSAPHPEQLHFSSDGRTPNSSHPVLVYRQLPLADSDYASAFENLFNSHLWPAQWRAGVYDYHHFHSTAHEVLGVSRGSARLMLGGEQGQEVEVRAGDALVLPAGTGHCQLSASNDFEVVGGYPVEQQYDLLRPDEASHDEAQARAQRVSVPVSDPVAGTQGALVDLWRRE</sequence>
<dbReference type="SUPFAM" id="SSF51182">
    <property type="entry name" value="RmlC-like cupins"/>
    <property type="match status" value="1"/>
</dbReference>
<dbReference type="InterPro" id="IPR013096">
    <property type="entry name" value="Cupin_2"/>
</dbReference>
<dbReference type="PANTHER" id="PTHR36448">
    <property type="entry name" value="BLR7373 PROTEIN"/>
    <property type="match status" value="1"/>
</dbReference>
<feature type="domain" description="Cupin type-2" evidence="2">
    <location>
        <begin position="64"/>
        <end position="110"/>
    </location>
</feature>
<dbReference type="Gene3D" id="2.60.120.10">
    <property type="entry name" value="Jelly Rolls"/>
    <property type="match status" value="1"/>
</dbReference>
<gene>
    <name evidence="3" type="ORF">PS273GM_09830</name>
</gene>
<keyword evidence="3" id="KW-0238">DNA-binding</keyword>
<evidence type="ECO:0000313" key="4">
    <source>
        <dbReference type="Proteomes" id="UP000077787"/>
    </source>
</evidence>
<dbReference type="InterPro" id="IPR047121">
    <property type="entry name" value="YjiB-like"/>
</dbReference>
<evidence type="ECO:0000313" key="3">
    <source>
        <dbReference type="EMBL" id="ANF25426.1"/>
    </source>
</evidence>
<dbReference type="Pfam" id="PF07883">
    <property type="entry name" value="Cupin_2"/>
    <property type="match status" value="1"/>
</dbReference>
<dbReference type="EMBL" id="CP015641">
    <property type="protein sequence ID" value="ANF25426.1"/>
    <property type="molecule type" value="Genomic_DNA"/>
</dbReference>
<accession>A0A172WPZ3</accession>
<protein>
    <submittedName>
        <fullName evidence="3">DNA-binding protein</fullName>
    </submittedName>
</protein>
<feature type="region of interest" description="Disordered" evidence="1">
    <location>
        <begin position="1"/>
        <end position="22"/>
    </location>
</feature>
<evidence type="ECO:0000259" key="2">
    <source>
        <dbReference type="Pfam" id="PF07883"/>
    </source>
</evidence>
<dbReference type="OrthoDB" id="9791759at2"/>
<organism evidence="3 4">
    <name type="scientific">Stutzerimonas stutzeri</name>
    <name type="common">Pseudomonas stutzeri</name>
    <dbReference type="NCBI Taxonomy" id="316"/>
    <lineage>
        <taxon>Bacteria</taxon>
        <taxon>Pseudomonadati</taxon>
        <taxon>Pseudomonadota</taxon>
        <taxon>Gammaproteobacteria</taxon>
        <taxon>Pseudomonadales</taxon>
        <taxon>Pseudomonadaceae</taxon>
        <taxon>Stutzerimonas</taxon>
    </lineage>
</organism>
<dbReference type="InterPro" id="IPR011051">
    <property type="entry name" value="RmlC_Cupin_sf"/>
</dbReference>
<dbReference type="Proteomes" id="UP000077787">
    <property type="component" value="Chromosome"/>
</dbReference>
<name>A0A172WPZ3_STUST</name>
<evidence type="ECO:0000256" key="1">
    <source>
        <dbReference type="SAM" id="MobiDB-lite"/>
    </source>
</evidence>
<dbReference type="CDD" id="cd02219">
    <property type="entry name" value="cupin_YjlB-like"/>
    <property type="match status" value="1"/>
</dbReference>
<dbReference type="InterPro" id="IPR014500">
    <property type="entry name" value="UCP019307_cupin"/>
</dbReference>
<dbReference type="eggNOG" id="COG4297">
    <property type="taxonomic scope" value="Bacteria"/>
</dbReference>
<feature type="compositionally biased region" description="Polar residues" evidence="1">
    <location>
        <begin position="12"/>
        <end position="22"/>
    </location>
</feature>
<dbReference type="GO" id="GO:0003677">
    <property type="term" value="F:DNA binding"/>
    <property type="evidence" value="ECO:0007669"/>
    <property type="project" value="UniProtKB-KW"/>
</dbReference>